<dbReference type="Proteomes" id="UP000014148">
    <property type="component" value="Unassembled WGS sequence"/>
</dbReference>
<dbReference type="SUPFAM" id="SSF55811">
    <property type="entry name" value="Nudix"/>
    <property type="match status" value="1"/>
</dbReference>
<gene>
    <name evidence="5" type="ORF">I585_00900</name>
    <name evidence="4" type="ORF">UAI_00969</name>
</gene>
<dbReference type="eggNOG" id="COG0494">
    <property type="taxonomic scope" value="Bacteria"/>
</dbReference>
<evidence type="ECO:0000313" key="5">
    <source>
        <dbReference type="EMBL" id="EOT69434.1"/>
    </source>
</evidence>
<dbReference type="GO" id="GO:0016787">
    <property type="term" value="F:hydrolase activity"/>
    <property type="evidence" value="ECO:0007669"/>
    <property type="project" value="UniProtKB-KW"/>
</dbReference>
<dbReference type="EMBL" id="ASWA01000002">
    <property type="protein sequence ID" value="EOT69434.1"/>
    <property type="molecule type" value="Genomic_DNA"/>
</dbReference>
<dbReference type="InterPro" id="IPR000086">
    <property type="entry name" value="NUDIX_hydrolase_dom"/>
</dbReference>
<evidence type="ECO:0000313" key="4">
    <source>
        <dbReference type="EMBL" id="EOH80925.1"/>
    </source>
</evidence>
<protein>
    <recommendedName>
        <fullName evidence="3">Nudix hydrolase domain-containing protein</fullName>
    </recommendedName>
</protein>
<evidence type="ECO:0000313" key="6">
    <source>
        <dbReference type="Proteomes" id="UP000013783"/>
    </source>
</evidence>
<keyword evidence="7" id="KW-1185">Reference proteome</keyword>
<dbReference type="STRING" id="71451.RV07_GL003297"/>
<comment type="caution">
    <text evidence="4">The sequence shown here is derived from an EMBL/GenBank/DDBJ whole genome shotgun (WGS) entry which is preliminary data.</text>
</comment>
<dbReference type="InterPro" id="IPR015797">
    <property type="entry name" value="NUDIX_hydrolase-like_dom_sf"/>
</dbReference>
<reference evidence="5 7" key="2">
    <citation type="submission" date="2013-03" db="EMBL/GenBank/DDBJ databases">
        <title>The Genome Sequence of Enterococcus malodoratus ATCC_43197 (PacBio/Illumina hybrid assembly).</title>
        <authorList>
            <consortium name="The Broad Institute Genomics Platform"/>
            <consortium name="The Broad Institute Genome Sequencing Center for Infectious Disease"/>
            <person name="Earl A."/>
            <person name="Russ C."/>
            <person name="Gilmore M."/>
            <person name="Surin D."/>
            <person name="Walker B."/>
            <person name="Young S."/>
            <person name="Zeng Q."/>
            <person name="Gargeya S."/>
            <person name="Fitzgerald M."/>
            <person name="Haas B."/>
            <person name="Abouelleil A."/>
            <person name="Allen A.W."/>
            <person name="Alvarado L."/>
            <person name="Arachchi H.M."/>
            <person name="Berlin A.M."/>
            <person name="Chapman S.B."/>
            <person name="Gainer-Dewar J."/>
            <person name="Goldberg J."/>
            <person name="Griggs A."/>
            <person name="Gujja S."/>
            <person name="Hansen M."/>
            <person name="Howarth C."/>
            <person name="Imamovic A."/>
            <person name="Ireland A."/>
            <person name="Larimer J."/>
            <person name="McCowan C."/>
            <person name="Murphy C."/>
            <person name="Pearson M."/>
            <person name="Poon T.W."/>
            <person name="Priest M."/>
            <person name="Roberts A."/>
            <person name="Saif S."/>
            <person name="Shea T."/>
            <person name="Sisk P."/>
            <person name="Sykes S."/>
            <person name="Wortman J."/>
            <person name="Nusbaum C."/>
            <person name="Birren B."/>
        </authorList>
    </citation>
    <scope>NUCLEOTIDE SEQUENCE [LARGE SCALE GENOMIC DNA]</scope>
    <source>
        <strain evidence="5 7">ATCC 43197</strain>
    </source>
</reference>
<evidence type="ECO:0000259" key="3">
    <source>
        <dbReference type="PROSITE" id="PS51462"/>
    </source>
</evidence>
<dbReference type="PANTHER" id="PTHR43046">
    <property type="entry name" value="GDP-MANNOSE MANNOSYL HYDROLASE"/>
    <property type="match status" value="1"/>
</dbReference>
<dbReference type="PATRIC" id="fig|1158601.3.peg.938"/>
<accession>R2RB77</accession>
<feature type="domain" description="Nudix hydrolase" evidence="3">
    <location>
        <begin position="12"/>
        <end position="135"/>
    </location>
</feature>
<dbReference type="Gene3D" id="3.90.79.10">
    <property type="entry name" value="Nucleoside Triphosphate Pyrophosphohydrolase"/>
    <property type="match status" value="1"/>
</dbReference>
<dbReference type="RefSeq" id="WP_010739840.1">
    <property type="nucleotide sequence ID" value="NZ_KB946249.1"/>
</dbReference>
<dbReference type="AlphaFoldDB" id="R2RB77"/>
<dbReference type="PROSITE" id="PS51462">
    <property type="entry name" value="NUDIX"/>
    <property type="match status" value="1"/>
</dbReference>
<organism evidence="4 6">
    <name type="scientific">Enterococcus malodoratus ATCC 43197</name>
    <dbReference type="NCBI Taxonomy" id="1158601"/>
    <lineage>
        <taxon>Bacteria</taxon>
        <taxon>Bacillati</taxon>
        <taxon>Bacillota</taxon>
        <taxon>Bacilli</taxon>
        <taxon>Lactobacillales</taxon>
        <taxon>Enterococcaceae</taxon>
        <taxon>Enterococcus</taxon>
    </lineage>
</organism>
<evidence type="ECO:0000313" key="7">
    <source>
        <dbReference type="Proteomes" id="UP000014148"/>
    </source>
</evidence>
<proteinExistence type="predicted"/>
<dbReference type="Pfam" id="PF00293">
    <property type="entry name" value="NUDIX"/>
    <property type="match status" value="1"/>
</dbReference>
<sequence>MIKKTYAESSEKILKKAYAIVIRNGLILLVRRQGMPVWDLPGGELLPNENEREGMQRLVKEQLSFDNTVEDLIGIYTKEYREDITYVYKVQETISQSKMESHDYVAFNFFDIRNLPLNIFPDQNRQIKDYLSGRYPVRLRFKQNRWLIRIEKFIKEHKKGK</sequence>
<comment type="cofactor">
    <cofactor evidence="1">
        <name>Mg(2+)</name>
        <dbReference type="ChEBI" id="CHEBI:18420"/>
    </cofactor>
</comment>
<evidence type="ECO:0000256" key="1">
    <source>
        <dbReference type="ARBA" id="ARBA00001946"/>
    </source>
</evidence>
<keyword evidence="2" id="KW-0378">Hydrolase</keyword>
<evidence type="ECO:0000256" key="2">
    <source>
        <dbReference type="ARBA" id="ARBA00022801"/>
    </source>
</evidence>
<reference evidence="4 6" key="1">
    <citation type="submission" date="2013-02" db="EMBL/GenBank/DDBJ databases">
        <title>The Genome Sequence of Enterococcus malodoratus ATCC_43197.</title>
        <authorList>
            <consortium name="The Broad Institute Genome Sequencing Platform"/>
            <consortium name="The Broad Institute Genome Sequencing Center for Infectious Disease"/>
            <person name="Earl A.M."/>
            <person name="Gilmore M.S."/>
            <person name="Lebreton F."/>
            <person name="Walker B."/>
            <person name="Young S.K."/>
            <person name="Zeng Q."/>
            <person name="Gargeya S."/>
            <person name="Fitzgerald M."/>
            <person name="Haas B."/>
            <person name="Abouelleil A."/>
            <person name="Alvarado L."/>
            <person name="Arachchi H.M."/>
            <person name="Berlin A.M."/>
            <person name="Chapman S.B."/>
            <person name="Dewar J."/>
            <person name="Goldberg J."/>
            <person name="Griggs A."/>
            <person name="Gujja S."/>
            <person name="Hansen M."/>
            <person name="Howarth C."/>
            <person name="Imamovic A."/>
            <person name="Larimer J."/>
            <person name="McCowan C."/>
            <person name="Murphy C."/>
            <person name="Neiman D."/>
            <person name="Pearson M."/>
            <person name="Priest M."/>
            <person name="Roberts A."/>
            <person name="Saif S."/>
            <person name="Shea T."/>
            <person name="Sisk P."/>
            <person name="Sykes S."/>
            <person name="Wortman J."/>
            <person name="Nusbaum C."/>
            <person name="Birren B."/>
        </authorList>
    </citation>
    <scope>NUCLEOTIDE SEQUENCE [LARGE SCALE GENOMIC DNA]</scope>
    <source>
        <strain evidence="4 6">ATCC 43197</strain>
    </source>
</reference>
<name>R2RB77_9ENTE</name>
<dbReference type="PANTHER" id="PTHR43046:SF14">
    <property type="entry name" value="MUTT_NUDIX FAMILY PROTEIN"/>
    <property type="match status" value="1"/>
</dbReference>
<dbReference type="EMBL" id="AJAK01000007">
    <property type="protein sequence ID" value="EOH80925.1"/>
    <property type="molecule type" value="Genomic_DNA"/>
</dbReference>
<dbReference type="Proteomes" id="UP000013783">
    <property type="component" value="Unassembled WGS sequence"/>
</dbReference>